<protein>
    <submittedName>
        <fullName evidence="2">(apollo) hypothetical protein</fullName>
    </submittedName>
</protein>
<comment type="caution">
    <text evidence="2">The sequence shown here is derived from an EMBL/GenBank/DDBJ whole genome shotgun (WGS) entry which is preliminary data.</text>
</comment>
<accession>A0A8S3WU73</accession>
<sequence>MAKICTVFLKEKRIRDLMAEFNCSYKKALMLYVPPSPPSPNTKNDSPLLTQPTSENESSQQDKQIPGPNDVYTPRPGA</sequence>
<dbReference type="AlphaFoldDB" id="A0A8S3WU73"/>
<organism evidence="2 3">
    <name type="scientific">Parnassius apollo</name>
    <name type="common">Apollo butterfly</name>
    <name type="synonym">Papilio apollo</name>
    <dbReference type="NCBI Taxonomy" id="110799"/>
    <lineage>
        <taxon>Eukaryota</taxon>
        <taxon>Metazoa</taxon>
        <taxon>Ecdysozoa</taxon>
        <taxon>Arthropoda</taxon>
        <taxon>Hexapoda</taxon>
        <taxon>Insecta</taxon>
        <taxon>Pterygota</taxon>
        <taxon>Neoptera</taxon>
        <taxon>Endopterygota</taxon>
        <taxon>Lepidoptera</taxon>
        <taxon>Glossata</taxon>
        <taxon>Ditrysia</taxon>
        <taxon>Papilionoidea</taxon>
        <taxon>Papilionidae</taxon>
        <taxon>Parnassiinae</taxon>
        <taxon>Parnassini</taxon>
        <taxon>Parnassius</taxon>
        <taxon>Parnassius</taxon>
    </lineage>
</organism>
<proteinExistence type="predicted"/>
<feature type="region of interest" description="Disordered" evidence="1">
    <location>
        <begin position="33"/>
        <end position="78"/>
    </location>
</feature>
<evidence type="ECO:0000256" key="1">
    <source>
        <dbReference type="SAM" id="MobiDB-lite"/>
    </source>
</evidence>
<evidence type="ECO:0000313" key="2">
    <source>
        <dbReference type="EMBL" id="CAG4982966.1"/>
    </source>
</evidence>
<dbReference type="Proteomes" id="UP000691718">
    <property type="component" value="Unassembled WGS sequence"/>
</dbReference>
<gene>
    <name evidence="2" type="ORF">PAPOLLO_LOCUS10550</name>
</gene>
<name>A0A8S3WU73_PARAO</name>
<dbReference type="EMBL" id="CAJQZP010000747">
    <property type="protein sequence ID" value="CAG4982966.1"/>
    <property type="molecule type" value="Genomic_DNA"/>
</dbReference>
<keyword evidence="3" id="KW-1185">Reference proteome</keyword>
<feature type="compositionally biased region" description="Polar residues" evidence="1">
    <location>
        <begin position="41"/>
        <end position="63"/>
    </location>
</feature>
<evidence type="ECO:0000313" key="3">
    <source>
        <dbReference type="Proteomes" id="UP000691718"/>
    </source>
</evidence>
<reference evidence="2" key="1">
    <citation type="submission" date="2021-04" db="EMBL/GenBank/DDBJ databases">
        <authorList>
            <person name="Tunstrom K."/>
        </authorList>
    </citation>
    <scope>NUCLEOTIDE SEQUENCE</scope>
</reference>
<dbReference type="OrthoDB" id="6928896at2759"/>